<evidence type="ECO:0000256" key="1">
    <source>
        <dbReference type="SAM" id="Coils"/>
    </source>
</evidence>
<reference evidence="2 3" key="1">
    <citation type="submission" date="2019-01" db="EMBL/GenBank/DDBJ databases">
        <authorList>
            <person name="Chen W.-M."/>
        </authorList>
    </citation>
    <scope>NUCLEOTIDE SEQUENCE [LARGE SCALE GENOMIC DNA]</scope>
    <source>
        <strain evidence="2 3">HPM-16</strain>
    </source>
</reference>
<keyword evidence="3" id="KW-1185">Reference proteome</keyword>
<proteinExistence type="predicted"/>
<dbReference type="RefSeq" id="WP_127695864.1">
    <property type="nucleotide sequence ID" value="NZ_SACQ01000010.1"/>
</dbReference>
<keyword evidence="1" id="KW-0175">Coiled coil</keyword>
<evidence type="ECO:0000313" key="3">
    <source>
        <dbReference type="Proteomes" id="UP000282818"/>
    </source>
</evidence>
<gene>
    <name evidence="2" type="ORF">EOE65_16770</name>
</gene>
<dbReference type="EMBL" id="SACQ01000010">
    <property type="protein sequence ID" value="RVU29417.1"/>
    <property type="molecule type" value="Genomic_DNA"/>
</dbReference>
<evidence type="ECO:0000313" key="2">
    <source>
        <dbReference type="EMBL" id="RVU29417.1"/>
    </source>
</evidence>
<dbReference type="AlphaFoldDB" id="A0A437Q4H4"/>
<comment type="caution">
    <text evidence="2">The sequence shown here is derived from an EMBL/GenBank/DDBJ whole genome shotgun (WGS) entry which is preliminary data.</text>
</comment>
<name>A0A437Q4H4_9GAMM</name>
<protein>
    <submittedName>
        <fullName evidence="2">Uncharacterized protein</fullName>
    </submittedName>
</protein>
<feature type="coiled-coil region" evidence="1">
    <location>
        <begin position="246"/>
        <end position="273"/>
    </location>
</feature>
<dbReference type="Proteomes" id="UP000282818">
    <property type="component" value="Unassembled WGS sequence"/>
</dbReference>
<accession>A0A437Q4H4</accession>
<organism evidence="2 3">
    <name type="scientific">Neptunomonas marina</name>
    <dbReference type="NCBI Taxonomy" id="1815562"/>
    <lineage>
        <taxon>Bacteria</taxon>
        <taxon>Pseudomonadati</taxon>
        <taxon>Pseudomonadota</taxon>
        <taxon>Gammaproteobacteria</taxon>
        <taxon>Oceanospirillales</taxon>
        <taxon>Oceanospirillaceae</taxon>
        <taxon>Neptunomonas</taxon>
    </lineage>
</organism>
<sequence>MARGDYDTIIKNKIYIESEKEWNIELQQSDMVWYDLVVNSHEIFPLKELFIERFKKLNKQVNDNLEKRFVYFICSRKKVRFSLSKKPRYSITGKKLYLYLEVGRDKKPVKITLPAPKKKSDRPKVEVTDKFITFTDNIGDKYTAPLHDFLLNNQIDIGIETVVHYVGKTKLPERRPLNGSHSGLNNILHNISNEENDIFIFYNLFKIMVSANNNEFKANFIVPNSMTDEINVEKEGDILEKSLILHFASENQLNNLDKELGELRNNLSLIAKEKNINKITMRYEVDDTSEYYKFGSSAITPKHNHTFSFSITNGALKKENHDSSY</sequence>